<sequence length="268" mass="30302">MAESGGTEKQLLGQFVEKQTKYGTTTRLVSKSSTFIKHFIQKTDTLMGIALKYSVTVEQIKRENKLWTNDSLFLREHLLIPVAHQDISKIPEDCEVITIEKSRSRSETGNSDQRSRTSSQNSVNSLHSEKQKENDKCDSEQSVVKQEPSGMDFFSKFDNSIAEIKSNVKKMEENARFITDSADSDPLVLPPRKNSRSSNKRTYSLPSPTPDSTPSHNSNHSSRRSTQDFTHISDQSSPVLLIKSRNSSQKVQTSLERLEKASDELFQL</sequence>
<accession>A0AA88Y116</accession>
<organism evidence="3 4">
    <name type="scientific">Pinctada imbricata</name>
    <name type="common">Atlantic pearl-oyster</name>
    <name type="synonym">Pinctada martensii</name>
    <dbReference type="NCBI Taxonomy" id="66713"/>
    <lineage>
        <taxon>Eukaryota</taxon>
        <taxon>Metazoa</taxon>
        <taxon>Spiralia</taxon>
        <taxon>Lophotrochozoa</taxon>
        <taxon>Mollusca</taxon>
        <taxon>Bivalvia</taxon>
        <taxon>Autobranchia</taxon>
        <taxon>Pteriomorphia</taxon>
        <taxon>Pterioida</taxon>
        <taxon>Pterioidea</taxon>
        <taxon>Pteriidae</taxon>
        <taxon>Pinctada</taxon>
    </lineage>
</organism>
<evidence type="ECO:0000256" key="1">
    <source>
        <dbReference type="SAM" id="MobiDB-lite"/>
    </source>
</evidence>
<comment type="caution">
    <text evidence="3">The sequence shown here is derived from an EMBL/GenBank/DDBJ whole genome shotgun (WGS) entry which is preliminary data.</text>
</comment>
<keyword evidence="4" id="KW-1185">Reference proteome</keyword>
<dbReference type="AlphaFoldDB" id="A0AA88Y116"/>
<feature type="compositionally biased region" description="Low complexity" evidence="1">
    <location>
        <begin position="202"/>
        <end position="220"/>
    </location>
</feature>
<dbReference type="PANTHER" id="PTHR20932">
    <property type="entry name" value="LYSM AND PUTATIVE PEPTIDOGLYCAN-BINDING DOMAIN-CONTAINING PROTEIN"/>
    <property type="match status" value="1"/>
</dbReference>
<feature type="compositionally biased region" description="Polar residues" evidence="1">
    <location>
        <begin position="227"/>
        <end position="254"/>
    </location>
</feature>
<dbReference type="PANTHER" id="PTHR20932:SF8">
    <property type="entry name" value="LD22649P"/>
    <property type="match status" value="1"/>
</dbReference>
<dbReference type="InterPro" id="IPR045030">
    <property type="entry name" value="LYSM1-4"/>
</dbReference>
<evidence type="ECO:0000259" key="2">
    <source>
        <dbReference type="PROSITE" id="PS51782"/>
    </source>
</evidence>
<evidence type="ECO:0000313" key="4">
    <source>
        <dbReference type="Proteomes" id="UP001186944"/>
    </source>
</evidence>
<reference evidence="3" key="1">
    <citation type="submission" date="2019-08" db="EMBL/GenBank/DDBJ databases">
        <title>The improved chromosome-level genome for the pearl oyster Pinctada fucata martensii using PacBio sequencing and Hi-C.</title>
        <authorList>
            <person name="Zheng Z."/>
        </authorList>
    </citation>
    <scope>NUCLEOTIDE SEQUENCE</scope>
    <source>
        <strain evidence="3">ZZ-2019</strain>
        <tissue evidence="3">Adductor muscle</tissue>
    </source>
</reference>
<protein>
    <recommendedName>
        <fullName evidence="2">LysM domain-containing protein</fullName>
    </recommendedName>
</protein>
<name>A0AA88Y116_PINIB</name>
<dbReference type="InterPro" id="IPR018392">
    <property type="entry name" value="LysM"/>
</dbReference>
<dbReference type="SMART" id="SM00257">
    <property type="entry name" value="LysM"/>
    <property type="match status" value="1"/>
</dbReference>
<dbReference type="InterPro" id="IPR036779">
    <property type="entry name" value="LysM_dom_sf"/>
</dbReference>
<gene>
    <name evidence="3" type="ORF">FSP39_020378</name>
</gene>
<dbReference type="CDD" id="cd00118">
    <property type="entry name" value="LysM"/>
    <property type="match status" value="1"/>
</dbReference>
<feature type="compositionally biased region" description="Basic and acidic residues" evidence="1">
    <location>
        <begin position="127"/>
        <end position="139"/>
    </location>
</feature>
<dbReference type="SUPFAM" id="SSF54106">
    <property type="entry name" value="LysM domain"/>
    <property type="match status" value="1"/>
</dbReference>
<feature type="region of interest" description="Disordered" evidence="1">
    <location>
        <begin position="101"/>
        <end position="145"/>
    </location>
</feature>
<dbReference type="PROSITE" id="PS51782">
    <property type="entry name" value="LYSM"/>
    <property type="match status" value="1"/>
</dbReference>
<feature type="region of interest" description="Disordered" evidence="1">
    <location>
        <begin position="182"/>
        <end position="254"/>
    </location>
</feature>
<dbReference type="EMBL" id="VSWD01000008">
    <property type="protein sequence ID" value="KAK3095890.1"/>
    <property type="molecule type" value="Genomic_DNA"/>
</dbReference>
<dbReference type="Gene3D" id="3.10.350.10">
    <property type="entry name" value="LysM domain"/>
    <property type="match status" value="1"/>
</dbReference>
<feature type="domain" description="LysM" evidence="2">
    <location>
        <begin position="36"/>
        <end position="80"/>
    </location>
</feature>
<evidence type="ECO:0000313" key="3">
    <source>
        <dbReference type="EMBL" id="KAK3095890.1"/>
    </source>
</evidence>
<dbReference type="Proteomes" id="UP001186944">
    <property type="component" value="Unassembled WGS sequence"/>
</dbReference>
<dbReference type="Pfam" id="PF01476">
    <property type="entry name" value="LysM"/>
    <property type="match status" value="1"/>
</dbReference>
<proteinExistence type="predicted"/>
<feature type="compositionally biased region" description="Polar residues" evidence="1">
    <location>
        <begin position="107"/>
        <end position="126"/>
    </location>
</feature>